<reference evidence="3" key="1">
    <citation type="submission" date="2019-11" db="EMBL/GenBank/DDBJ databases">
        <title>Complete genome sequence of Corynebacterium kalinowskii 1959, a novel Corynebacterium species isolated from soil of a small paddock in Vilsendorf, Germany.</title>
        <authorList>
            <person name="Schaffert L."/>
            <person name="Ruwe M."/>
            <person name="Milse J."/>
            <person name="Hanuschka K."/>
            <person name="Ortseifen V."/>
            <person name="Droste J."/>
            <person name="Brandt D."/>
            <person name="Schlueter L."/>
            <person name="Kutter Y."/>
            <person name="Vinke S."/>
            <person name="Viehoefer P."/>
            <person name="Jacob L."/>
            <person name="Luebke N.-C."/>
            <person name="Schulte-Berndt E."/>
            <person name="Hain C."/>
            <person name="Linder M."/>
            <person name="Schmidt P."/>
            <person name="Wollenschlaeger L."/>
            <person name="Luttermann T."/>
            <person name="Thieme E."/>
            <person name="Hassa J."/>
            <person name="Haak M."/>
            <person name="Wittchen M."/>
            <person name="Mentz A."/>
            <person name="Persicke M."/>
            <person name="Busche T."/>
            <person name="Ruckert C."/>
        </authorList>
    </citation>
    <scope>NUCLEOTIDE SEQUENCE [LARGE SCALE GENOMIC DNA]</scope>
    <source>
        <strain evidence="3">1959</strain>
    </source>
</reference>
<keyword evidence="2" id="KW-0808">Transferase</keyword>
<evidence type="ECO:0000313" key="3">
    <source>
        <dbReference type="Proteomes" id="UP000427071"/>
    </source>
</evidence>
<evidence type="ECO:0000313" key="2">
    <source>
        <dbReference type="EMBL" id="QGU02308.1"/>
    </source>
</evidence>
<dbReference type="PANTHER" id="PTHR43861:SF1">
    <property type="entry name" value="TRANS-ACONITATE 2-METHYLTRANSFERASE"/>
    <property type="match status" value="1"/>
</dbReference>
<dbReference type="InterPro" id="IPR029063">
    <property type="entry name" value="SAM-dependent_MTases_sf"/>
</dbReference>
<dbReference type="Pfam" id="PF08241">
    <property type="entry name" value="Methyltransf_11"/>
    <property type="match status" value="1"/>
</dbReference>
<dbReference type="EMBL" id="CP046452">
    <property type="protein sequence ID" value="QGU02308.1"/>
    <property type="molecule type" value="Genomic_DNA"/>
</dbReference>
<sequence length="170" mass="18835">MPFDGARTLDIGCGTGELLGCLKSRSDDLWGVDPDPTALVSAADHGTTVQGDFLTTQLPAFNYIVSVASLHHMPLMPALKKMRTQLKDGGKLYILGLHRLSTPLDYLVAGLSWLPETAESIIRGKTDPEVAMKDPAEDYAEIKSQAEKILPGARIRRRRHYRFSIEWSRT</sequence>
<accession>A0A6B8W4I2</accession>
<dbReference type="PANTHER" id="PTHR43861">
    <property type="entry name" value="TRANS-ACONITATE 2-METHYLTRANSFERASE-RELATED"/>
    <property type="match status" value="1"/>
</dbReference>
<dbReference type="Gene3D" id="3.40.50.150">
    <property type="entry name" value="Vaccinia Virus protein VP39"/>
    <property type="match status" value="1"/>
</dbReference>
<dbReference type="InterPro" id="IPR013216">
    <property type="entry name" value="Methyltransf_11"/>
</dbReference>
<keyword evidence="3" id="KW-1185">Reference proteome</keyword>
<evidence type="ECO:0000259" key="1">
    <source>
        <dbReference type="Pfam" id="PF08241"/>
    </source>
</evidence>
<dbReference type="GO" id="GO:0032259">
    <property type="term" value="P:methylation"/>
    <property type="evidence" value="ECO:0007669"/>
    <property type="project" value="UniProtKB-KW"/>
</dbReference>
<keyword evidence="2" id="KW-0489">Methyltransferase</keyword>
<feature type="domain" description="Methyltransferase type 11" evidence="1">
    <location>
        <begin position="9"/>
        <end position="94"/>
    </location>
</feature>
<organism evidence="2 3">
    <name type="scientific">Corynebacterium kalinowskii</name>
    <dbReference type="NCBI Taxonomy" id="2675216"/>
    <lineage>
        <taxon>Bacteria</taxon>
        <taxon>Bacillati</taxon>
        <taxon>Actinomycetota</taxon>
        <taxon>Actinomycetes</taxon>
        <taxon>Mycobacteriales</taxon>
        <taxon>Corynebacteriaceae</taxon>
        <taxon>Corynebacterium</taxon>
    </lineage>
</organism>
<dbReference type="Proteomes" id="UP000427071">
    <property type="component" value="Chromosome"/>
</dbReference>
<dbReference type="GO" id="GO:0008757">
    <property type="term" value="F:S-adenosylmethionine-dependent methyltransferase activity"/>
    <property type="evidence" value="ECO:0007669"/>
    <property type="project" value="InterPro"/>
</dbReference>
<name>A0A6B8W4I2_9CORY</name>
<proteinExistence type="predicted"/>
<protein>
    <submittedName>
        <fullName evidence="2">Methyltransferase domain protein</fullName>
    </submittedName>
</protein>
<dbReference type="KEGG" id="ckw:CKALI_07230"/>
<dbReference type="SUPFAM" id="SSF53335">
    <property type="entry name" value="S-adenosyl-L-methionine-dependent methyltransferases"/>
    <property type="match status" value="1"/>
</dbReference>
<gene>
    <name evidence="2" type="ORF">CKALI_07230</name>
</gene>
<dbReference type="CDD" id="cd02440">
    <property type="entry name" value="AdoMet_MTases"/>
    <property type="match status" value="1"/>
</dbReference>
<dbReference type="AlphaFoldDB" id="A0A6B8W4I2"/>